<protein>
    <recommendedName>
        <fullName evidence="3">R13L1/DRL21-like LRR repeat region domain-containing protein</fullName>
    </recommendedName>
</protein>
<sequence length="221" mass="25164">MKNVKWIDGELYEGVEEKAFPSLEKLSVENLLKLERMLRDEGVEMLPRLSQLTIYGVFNFKVPHLPCVEELDARRIVAATSFIEGVGDNMVCLKTLRFSLIKGLKVLLDQLRRLGSLEYLHIGFWYDLEHFPKHVSEGFTSLRSLSISNCENLKSLPEGVLHLTCLRCLSISNCPQLVALPSNMSKLTSLRTVYIDDCCTLPFGLQFVPFIARLAGRYDYC</sequence>
<evidence type="ECO:0000313" key="5">
    <source>
        <dbReference type="Proteomes" id="UP001374535"/>
    </source>
</evidence>
<evidence type="ECO:0000256" key="2">
    <source>
        <dbReference type="ARBA" id="ARBA00022821"/>
    </source>
</evidence>
<evidence type="ECO:0000313" key="4">
    <source>
        <dbReference type="EMBL" id="WVZ13280.1"/>
    </source>
</evidence>
<keyword evidence="2" id="KW-0611">Plant defense</keyword>
<organism evidence="4 5">
    <name type="scientific">Vigna mungo</name>
    <name type="common">Black gram</name>
    <name type="synonym">Phaseolus mungo</name>
    <dbReference type="NCBI Taxonomy" id="3915"/>
    <lineage>
        <taxon>Eukaryota</taxon>
        <taxon>Viridiplantae</taxon>
        <taxon>Streptophyta</taxon>
        <taxon>Embryophyta</taxon>
        <taxon>Tracheophyta</taxon>
        <taxon>Spermatophyta</taxon>
        <taxon>Magnoliopsida</taxon>
        <taxon>eudicotyledons</taxon>
        <taxon>Gunneridae</taxon>
        <taxon>Pentapetalae</taxon>
        <taxon>rosids</taxon>
        <taxon>fabids</taxon>
        <taxon>Fabales</taxon>
        <taxon>Fabaceae</taxon>
        <taxon>Papilionoideae</taxon>
        <taxon>50 kb inversion clade</taxon>
        <taxon>NPAAA clade</taxon>
        <taxon>indigoferoid/millettioid clade</taxon>
        <taxon>Phaseoleae</taxon>
        <taxon>Vigna</taxon>
    </lineage>
</organism>
<proteinExistence type="predicted"/>
<feature type="domain" description="R13L1/DRL21-like LRR repeat region" evidence="3">
    <location>
        <begin position="106"/>
        <end position="174"/>
    </location>
</feature>
<reference evidence="4 5" key="1">
    <citation type="journal article" date="2023" name="Life. Sci Alliance">
        <title>Evolutionary insights into 3D genome organization and epigenetic landscape of Vigna mungo.</title>
        <authorList>
            <person name="Junaid A."/>
            <person name="Singh B."/>
            <person name="Bhatia S."/>
        </authorList>
    </citation>
    <scope>NUCLEOTIDE SEQUENCE [LARGE SCALE GENOMIC DNA]</scope>
    <source>
        <strain evidence="4">Urdbean</strain>
    </source>
</reference>
<dbReference type="Pfam" id="PF25019">
    <property type="entry name" value="LRR_R13L1-DRL21"/>
    <property type="match status" value="1"/>
</dbReference>
<accession>A0AAQ3NNX6</accession>
<dbReference type="InterPro" id="IPR032675">
    <property type="entry name" value="LRR_dom_sf"/>
</dbReference>
<keyword evidence="1" id="KW-0433">Leucine-rich repeat</keyword>
<dbReference type="EMBL" id="CP144696">
    <property type="protein sequence ID" value="WVZ13280.1"/>
    <property type="molecule type" value="Genomic_DNA"/>
</dbReference>
<dbReference type="InterPro" id="IPR056789">
    <property type="entry name" value="LRR_R13L1-DRL21"/>
</dbReference>
<dbReference type="PANTHER" id="PTHR36766">
    <property type="entry name" value="PLANT BROAD-SPECTRUM MILDEW RESISTANCE PROTEIN RPW8"/>
    <property type="match status" value="1"/>
</dbReference>
<keyword evidence="5" id="KW-1185">Reference proteome</keyword>
<gene>
    <name evidence="4" type="ORF">V8G54_017810</name>
</gene>
<evidence type="ECO:0000256" key="1">
    <source>
        <dbReference type="ARBA" id="ARBA00022614"/>
    </source>
</evidence>
<dbReference type="Gene3D" id="3.80.10.10">
    <property type="entry name" value="Ribonuclease Inhibitor"/>
    <property type="match status" value="1"/>
</dbReference>
<dbReference type="PANTHER" id="PTHR36766:SF40">
    <property type="entry name" value="DISEASE RESISTANCE PROTEIN RGA3"/>
    <property type="match status" value="1"/>
</dbReference>
<name>A0AAQ3NNX6_VIGMU</name>
<dbReference type="GO" id="GO:0006952">
    <property type="term" value="P:defense response"/>
    <property type="evidence" value="ECO:0007669"/>
    <property type="project" value="UniProtKB-KW"/>
</dbReference>
<dbReference type="Proteomes" id="UP001374535">
    <property type="component" value="Chromosome 5"/>
</dbReference>
<dbReference type="AlphaFoldDB" id="A0AAQ3NNX6"/>
<dbReference type="SUPFAM" id="SSF52047">
    <property type="entry name" value="RNI-like"/>
    <property type="match status" value="1"/>
</dbReference>
<evidence type="ECO:0000259" key="3">
    <source>
        <dbReference type="Pfam" id="PF25019"/>
    </source>
</evidence>